<evidence type="ECO:0000313" key="7">
    <source>
        <dbReference type="Proteomes" id="UP000606870"/>
    </source>
</evidence>
<dbReference type="Pfam" id="PF13545">
    <property type="entry name" value="HTH_Crp_2"/>
    <property type="match status" value="1"/>
</dbReference>
<keyword evidence="2" id="KW-0238">DNA-binding</keyword>
<keyword evidence="1" id="KW-0805">Transcription regulation</keyword>
<feature type="domain" description="HTH crp-type" evidence="5">
    <location>
        <begin position="154"/>
        <end position="219"/>
    </location>
</feature>
<evidence type="ECO:0000259" key="4">
    <source>
        <dbReference type="PROSITE" id="PS50042"/>
    </source>
</evidence>
<keyword evidence="7" id="KW-1185">Reference proteome</keyword>
<dbReference type="EMBL" id="JACOGK010000019">
    <property type="protein sequence ID" value="MBC3537092.1"/>
    <property type="molecule type" value="Genomic_DNA"/>
</dbReference>
<comment type="caution">
    <text evidence="6">The sequence shown here is derived from an EMBL/GenBank/DDBJ whole genome shotgun (WGS) entry which is preliminary data.</text>
</comment>
<dbReference type="InterPro" id="IPR018490">
    <property type="entry name" value="cNMP-bd_dom_sf"/>
</dbReference>
<dbReference type="PROSITE" id="PS50042">
    <property type="entry name" value="CNMP_BINDING_3"/>
    <property type="match status" value="1"/>
</dbReference>
<dbReference type="Proteomes" id="UP000606870">
    <property type="component" value="Unassembled WGS sequence"/>
</dbReference>
<dbReference type="InterPro" id="IPR012318">
    <property type="entry name" value="HTH_CRP"/>
</dbReference>
<sequence>MSIDYASLTSMHLFAGIREQDLGPMLQCLGARFQTIHKGEFPLLAQAEVKYIGVILSGRIHMVHEDSWGDKTILSVLHPGSLFGESFACGTVLKSSVTFQAVRESRVLYLPFRKVLQTCKNSCPFHYRLIENMLRMLADKNALLMEKLEVVSKKTLRRKILTYLSFQAEEQGSKTITLPLSRTELADYLCADRTAVSRELARMKEEGTIDFDKDTFTIL</sequence>
<dbReference type="Gene3D" id="2.60.120.10">
    <property type="entry name" value="Jelly Rolls"/>
    <property type="match status" value="1"/>
</dbReference>
<dbReference type="InterPro" id="IPR000595">
    <property type="entry name" value="cNMP-bd_dom"/>
</dbReference>
<evidence type="ECO:0000256" key="3">
    <source>
        <dbReference type="ARBA" id="ARBA00023163"/>
    </source>
</evidence>
<dbReference type="Pfam" id="PF00027">
    <property type="entry name" value="cNMP_binding"/>
    <property type="match status" value="1"/>
</dbReference>
<dbReference type="InterPro" id="IPR014710">
    <property type="entry name" value="RmlC-like_jellyroll"/>
</dbReference>
<organism evidence="6 7">
    <name type="scientific">Megasphaera hominis</name>
    <dbReference type="NCBI Taxonomy" id="159836"/>
    <lineage>
        <taxon>Bacteria</taxon>
        <taxon>Bacillati</taxon>
        <taxon>Bacillota</taxon>
        <taxon>Negativicutes</taxon>
        <taxon>Veillonellales</taxon>
        <taxon>Veillonellaceae</taxon>
        <taxon>Megasphaera</taxon>
    </lineage>
</organism>
<evidence type="ECO:0000256" key="2">
    <source>
        <dbReference type="ARBA" id="ARBA00023125"/>
    </source>
</evidence>
<evidence type="ECO:0000259" key="5">
    <source>
        <dbReference type="PROSITE" id="PS51063"/>
    </source>
</evidence>
<dbReference type="SUPFAM" id="SSF46785">
    <property type="entry name" value="Winged helix' DNA-binding domain"/>
    <property type="match status" value="1"/>
</dbReference>
<dbReference type="PROSITE" id="PS51063">
    <property type="entry name" value="HTH_CRP_2"/>
    <property type="match status" value="1"/>
</dbReference>
<keyword evidence="3" id="KW-0804">Transcription</keyword>
<protein>
    <submittedName>
        <fullName evidence="6">Crp/Fnr family transcriptional regulator</fullName>
    </submittedName>
</protein>
<evidence type="ECO:0000256" key="1">
    <source>
        <dbReference type="ARBA" id="ARBA00023015"/>
    </source>
</evidence>
<reference evidence="6 7" key="1">
    <citation type="submission" date="2020-08" db="EMBL/GenBank/DDBJ databases">
        <authorList>
            <person name="Liu C."/>
            <person name="Sun Q."/>
        </authorList>
    </citation>
    <scope>NUCLEOTIDE SEQUENCE [LARGE SCALE GENOMIC DNA]</scope>
    <source>
        <strain evidence="6 7">NSJ-59</strain>
    </source>
</reference>
<evidence type="ECO:0000313" key="6">
    <source>
        <dbReference type="EMBL" id="MBC3537092.1"/>
    </source>
</evidence>
<dbReference type="SUPFAM" id="SSF51206">
    <property type="entry name" value="cAMP-binding domain-like"/>
    <property type="match status" value="1"/>
</dbReference>
<proteinExistence type="predicted"/>
<dbReference type="RefSeq" id="WP_186503263.1">
    <property type="nucleotide sequence ID" value="NZ_JACOGK010000019.1"/>
</dbReference>
<dbReference type="CDD" id="cd00038">
    <property type="entry name" value="CAP_ED"/>
    <property type="match status" value="1"/>
</dbReference>
<accession>A0ABR6VIG3</accession>
<dbReference type="InterPro" id="IPR036390">
    <property type="entry name" value="WH_DNA-bd_sf"/>
</dbReference>
<name>A0ABR6VIG3_9FIRM</name>
<feature type="domain" description="Cyclic nucleotide-binding" evidence="4">
    <location>
        <begin position="13"/>
        <end position="85"/>
    </location>
</feature>
<gene>
    <name evidence="6" type="ORF">H8J70_07495</name>
</gene>